<feature type="compositionally biased region" description="Basic and acidic residues" evidence="1">
    <location>
        <begin position="93"/>
        <end position="112"/>
    </location>
</feature>
<evidence type="ECO:0000259" key="2">
    <source>
        <dbReference type="SMART" id="SM00513"/>
    </source>
</evidence>
<feature type="region of interest" description="Disordered" evidence="1">
    <location>
        <begin position="1"/>
        <end position="24"/>
    </location>
</feature>
<dbReference type="InterPro" id="IPR036361">
    <property type="entry name" value="SAP_dom_sf"/>
</dbReference>
<feature type="region of interest" description="Disordered" evidence="1">
    <location>
        <begin position="38"/>
        <end position="112"/>
    </location>
</feature>
<name>A0AAN7YM27_9PEZI</name>
<feature type="compositionally biased region" description="Basic and acidic residues" evidence="1">
    <location>
        <begin position="7"/>
        <end position="24"/>
    </location>
</feature>
<sequence>MAKTKAKKDINPNDRTRWTKQKLGDECKARSLKVSGNKTELLKRLIDDDQKNGPEEQEADADGGERSTGEDLGAESPKGAPRNGFQAAGAEKPGGEKLEETRRENEPEKKLKCTASEIERGKVFREQVLAILIRILEGNGTDEEVFHPVVDCLGKAVRELGAIVSAEAVDNVVEQKEGVVEQKEDEVENGDYEVVVEQEQEEGIDGLRKRGREEAGEDGAYDYEEAARAKRGRLPSEDDLYGCSPYVVNVRSVSDQPFDQPDLCIDPATLAL</sequence>
<organism evidence="3 4">
    <name type="scientific">Meristemomyces frigidus</name>
    <dbReference type="NCBI Taxonomy" id="1508187"/>
    <lineage>
        <taxon>Eukaryota</taxon>
        <taxon>Fungi</taxon>
        <taxon>Dikarya</taxon>
        <taxon>Ascomycota</taxon>
        <taxon>Pezizomycotina</taxon>
        <taxon>Dothideomycetes</taxon>
        <taxon>Dothideomycetidae</taxon>
        <taxon>Mycosphaerellales</taxon>
        <taxon>Teratosphaeriaceae</taxon>
        <taxon>Meristemomyces</taxon>
    </lineage>
</organism>
<dbReference type="InterPro" id="IPR003034">
    <property type="entry name" value="SAP_dom"/>
</dbReference>
<dbReference type="Proteomes" id="UP001310890">
    <property type="component" value="Unassembled WGS sequence"/>
</dbReference>
<evidence type="ECO:0000256" key="1">
    <source>
        <dbReference type="SAM" id="MobiDB-lite"/>
    </source>
</evidence>
<dbReference type="Gene3D" id="1.10.720.30">
    <property type="entry name" value="SAP domain"/>
    <property type="match status" value="1"/>
</dbReference>
<feature type="domain" description="SAP" evidence="2">
    <location>
        <begin position="15"/>
        <end position="49"/>
    </location>
</feature>
<reference evidence="3" key="1">
    <citation type="submission" date="2023-08" db="EMBL/GenBank/DDBJ databases">
        <title>Black Yeasts Isolated from many extreme environments.</title>
        <authorList>
            <person name="Coleine C."/>
            <person name="Stajich J.E."/>
            <person name="Selbmann L."/>
        </authorList>
    </citation>
    <scope>NUCLEOTIDE SEQUENCE</scope>
    <source>
        <strain evidence="3">CCFEE 5401</strain>
    </source>
</reference>
<accession>A0AAN7YM27</accession>
<dbReference type="SMART" id="SM00513">
    <property type="entry name" value="SAP"/>
    <property type="match status" value="1"/>
</dbReference>
<dbReference type="AlphaFoldDB" id="A0AAN7YM27"/>
<dbReference type="Pfam" id="PF02037">
    <property type="entry name" value="SAP"/>
    <property type="match status" value="1"/>
</dbReference>
<protein>
    <recommendedName>
        <fullName evidence="2">SAP domain-containing protein</fullName>
    </recommendedName>
</protein>
<dbReference type="EMBL" id="JAVRRL010000080">
    <property type="protein sequence ID" value="KAK5108678.1"/>
    <property type="molecule type" value="Genomic_DNA"/>
</dbReference>
<gene>
    <name evidence="3" type="ORF">LTR62_008083</name>
</gene>
<dbReference type="SUPFAM" id="SSF68906">
    <property type="entry name" value="SAP domain"/>
    <property type="match status" value="1"/>
</dbReference>
<evidence type="ECO:0000313" key="3">
    <source>
        <dbReference type="EMBL" id="KAK5108678.1"/>
    </source>
</evidence>
<comment type="caution">
    <text evidence="3">The sequence shown here is derived from an EMBL/GenBank/DDBJ whole genome shotgun (WGS) entry which is preliminary data.</text>
</comment>
<evidence type="ECO:0000313" key="4">
    <source>
        <dbReference type="Proteomes" id="UP001310890"/>
    </source>
</evidence>
<proteinExistence type="predicted"/>
<feature type="compositionally biased region" description="Basic and acidic residues" evidence="1">
    <location>
        <begin position="40"/>
        <end position="54"/>
    </location>
</feature>